<dbReference type="EMBL" id="BSXT01001571">
    <property type="protein sequence ID" value="GMF43603.1"/>
    <property type="molecule type" value="Genomic_DNA"/>
</dbReference>
<protein>
    <submittedName>
        <fullName evidence="1">Unnamed protein product</fullName>
    </submittedName>
</protein>
<dbReference type="OrthoDB" id="111292at2759"/>
<organism evidence="1 2">
    <name type="scientific">Phytophthora fragariaefolia</name>
    <dbReference type="NCBI Taxonomy" id="1490495"/>
    <lineage>
        <taxon>Eukaryota</taxon>
        <taxon>Sar</taxon>
        <taxon>Stramenopiles</taxon>
        <taxon>Oomycota</taxon>
        <taxon>Peronosporomycetes</taxon>
        <taxon>Peronosporales</taxon>
        <taxon>Peronosporaceae</taxon>
        <taxon>Phytophthora</taxon>
    </lineage>
</organism>
<gene>
    <name evidence="1" type="ORF">Pfra01_001480200</name>
</gene>
<reference evidence="1" key="1">
    <citation type="submission" date="2023-04" db="EMBL/GenBank/DDBJ databases">
        <title>Phytophthora fragariaefolia NBRC 109709.</title>
        <authorList>
            <person name="Ichikawa N."/>
            <person name="Sato H."/>
            <person name="Tonouchi N."/>
        </authorList>
    </citation>
    <scope>NUCLEOTIDE SEQUENCE</scope>
    <source>
        <strain evidence="1">NBRC 109709</strain>
    </source>
</reference>
<dbReference type="AlphaFoldDB" id="A0A9W6XP24"/>
<dbReference type="Proteomes" id="UP001165121">
    <property type="component" value="Unassembled WGS sequence"/>
</dbReference>
<sequence length="375" mass="40759">MSSASDLSAFEHSVEPATGEVLFSGKKWTYIQDSSSTSGQYSGQIQLNMSSISSQAVFVNWSEAVIQLPVKLQILNGSGSSITNVATIDQLVPKAGAWQFIDSVSVVIDGVTVQTNQIHENVNATFKALTEWSLQDAQKYGPTSTFTLDSYDPPITNCPQALDNLPTANFMSAVANLGEHGLANTYSNSGARERSLFTSVNTAGVTLAYDVAGSVANAQAVAKLLVYVAPADVVAAGAPFYVAHYIATIRLADICDFFKKTPMSKNAKGFIYLNYNSSLASITTGASAGVVSSSNIASIATNMRFGNTWPILYNVVRCDCEYYWLLNCYRIECPCKFYAYNHGRYRWYPYVWYELVALPVVLSSPCADLHAEPRC</sequence>
<evidence type="ECO:0000313" key="2">
    <source>
        <dbReference type="Proteomes" id="UP001165121"/>
    </source>
</evidence>
<keyword evidence="2" id="KW-1185">Reference proteome</keyword>
<evidence type="ECO:0000313" key="1">
    <source>
        <dbReference type="EMBL" id="GMF43603.1"/>
    </source>
</evidence>
<accession>A0A9W6XP24</accession>
<comment type="caution">
    <text evidence="1">The sequence shown here is derived from an EMBL/GenBank/DDBJ whole genome shotgun (WGS) entry which is preliminary data.</text>
</comment>
<proteinExistence type="predicted"/>
<name>A0A9W6XP24_9STRA</name>